<sequence length="367" mass="42151">MHILALEPYYGGSHQAFLDGWSRVSSLTWTKLTLPAHHWKWRMRHAPMTFAEQLKSQPPQEFDFLFCSDMLNLATLRGLAPQHIANLPAVVYFHENQLTYPDAYRTERDFHYAFDNIQTMVAAEESWFNSAYHRDEFLAQARAFLRKFPDYSLESQWDEAAARVRVVPPGLPEIETPRRTLTAQSPHIVWAARWEHDKNPDDFFAALRRLKRGGEVFRLSVVGESFRDVPPVFTEARTEFAHEIEQWGFLPSHADYLALLQSADIFVSTAVHEFFGISAAEAILSGCVPVLPRRLAYPELVGDRSHLLYDTTVESLSNHLHQLIHDLSFCEKAIEQSRDAAHALTALRWATLAPLCDHRLISVKRCD</sequence>
<comment type="catalytic activity">
    <reaction evidence="6">
        <text>queuosine(34) in tRNA(Asp) + GDP-alpha-D-mannose = O-4''-alpha-D-mannosylqueuosine(34) in tRNA(Asp) + GDP + H(+)</text>
        <dbReference type="Rhea" id="RHEA:12885"/>
        <dbReference type="Rhea" id="RHEA-COMP:18572"/>
        <dbReference type="Rhea" id="RHEA-COMP:18581"/>
        <dbReference type="ChEBI" id="CHEBI:15378"/>
        <dbReference type="ChEBI" id="CHEBI:57527"/>
        <dbReference type="ChEBI" id="CHEBI:58189"/>
        <dbReference type="ChEBI" id="CHEBI:194431"/>
        <dbReference type="ChEBI" id="CHEBI:194442"/>
        <dbReference type="EC" id="2.4.1.110"/>
    </reaction>
    <physiologicalReaction direction="left-to-right" evidence="6">
        <dbReference type="Rhea" id="RHEA:12886"/>
    </physiologicalReaction>
</comment>
<evidence type="ECO:0000259" key="7">
    <source>
        <dbReference type="Pfam" id="PF00534"/>
    </source>
</evidence>
<keyword evidence="3" id="KW-0808">Transferase</keyword>
<dbReference type="GO" id="GO:0016438">
    <property type="term" value="F:tRNA-queuosine(34) beta-mannosyltransferase activity"/>
    <property type="evidence" value="ECO:0007669"/>
    <property type="project" value="UniProtKB-EC"/>
</dbReference>
<dbReference type="Gene3D" id="3.40.50.2000">
    <property type="entry name" value="Glycogen Phosphorylase B"/>
    <property type="match status" value="1"/>
</dbReference>
<dbReference type="CDD" id="cd03801">
    <property type="entry name" value="GT4_PimA-like"/>
    <property type="match status" value="1"/>
</dbReference>
<evidence type="ECO:0000256" key="1">
    <source>
        <dbReference type="ARBA" id="ARBA00009481"/>
    </source>
</evidence>
<dbReference type="AlphaFoldDB" id="A0A2S8FPY5"/>
<organism evidence="9 10">
    <name type="scientific">Blastopirellula marina</name>
    <dbReference type="NCBI Taxonomy" id="124"/>
    <lineage>
        <taxon>Bacteria</taxon>
        <taxon>Pseudomonadati</taxon>
        <taxon>Planctomycetota</taxon>
        <taxon>Planctomycetia</taxon>
        <taxon>Pirellulales</taxon>
        <taxon>Pirellulaceae</taxon>
        <taxon>Blastopirellula</taxon>
    </lineage>
</organism>
<dbReference type="InterPro" id="IPR051862">
    <property type="entry name" value="GT-like_domain_containing_1"/>
</dbReference>
<dbReference type="InterPro" id="IPR001296">
    <property type="entry name" value="Glyco_trans_1"/>
</dbReference>
<accession>A0A2S8FPY5</accession>
<dbReference type="Proteomes" id="UP000238322">
    <property type="component" value="Unassembled WGS sequence"/>
</dbReference>
<reference evidence="9 10" key="1">
    <citation type="submission" date="2018-02" db="EMBL/GenBank/DDBJ databases">
        <title>Comparative genomes isolates from brazilian mangrove.</title>
        <authorList>
            <person name="Araujo J.E."/>
            <person name="Taketani R.G."/>
            <person name="Silva M.C.P."/>
            <person name="Loureco M.V."/>
            <person name="Andreote F.D."/>
        </authorList>
    </citation>
    <scope>NUCLEOTIDE SEQUENCE [LARGE SCALE GENOMIC DNA]</scope>
    <source>
        <strain evidence="9 10">Hex-1 MGV</strain>
    </source>
</reference>
<dbReference type="EMBL" id="PUHY01000010">
    <property type="protein sequence ID" value="PQO34239.1"/>
    <property type="molecule type" value="Genomic_DNA"/>
</dbReference>
<feature type="domain" description="tRNA-queuosine alpha-mannosyltransferase N-terminal" evidence="8">
    <location>
        <begin position="3"/>
        <end position="171"/>
    </location>
</feature>
<evidence type="ECO:0000256" key="2">
    <source>
        <dbReference type="ARBA" id="ARBA00022676"/>
    </source>
</evidence>
<dbReference type="InterPro" id="IPR022701">
    <property type="entry name" value="QTMAN_N"/>
</dbReference>
<feature type="domain" description="Glycosyl transferase family 1" evidence="7">
    <location>
        <begin position="185"/>
        <end position="338"/>
    </location>
</feature>
<dbReference type="RefSeq" id="WP_105329968.1">
    <property type="nucleotide sequence ID" value="NZ_PUHY01000010.1"/>
</dbReference>
<keyword evidence="2" id="KW-0328">Glycosyltransferase</keyword>
<dbReference type="SUPFAM" id="SSF53756">
    <property type="entry name" value="UDP-Glycosyltransferase/glycogen phosphorylase"/>
    <property type="match status" value="1"/>
</dbReference>
<evidence type="ECO:0000256" key="5">
    <source>
        <dbReference type="ARBA" id="ARBA00044539"/>
    </source>
</evidence>
<evidence type="ECO:0000313" key="9">
    <source>
        <dbReference type="EMBL" id="PQO34239.1"/>
    </source>
</evidence>
<comment type="caution">
    <text evidence="9">The sequence shown here is derived from an EMBL/GenBank/DDBJ whole genome shotgun (WGS) entry which is preliminary data.</text>
</comment>
<dbReference type="Pfam" id="PF00534">
    <property type="entry name" value="Glycos_transf_1"/>
    <property type="match status" value="1"/>
</dbReference>
<proteinExistence type="inferred from homology"/>
<evidence type="ECO:0000256" key="4">
    <source>
        <dbReference type="ARBA" id="ARBA00044517"/>
    </source>
</evidence>
<dbReference type="OrthoDB" id="9792163at2"/>
<dbReference type="EC" id="2.4.1.110" evidence="4"/>
<protein>
    <recommendedName>
        <fullName evidence="5">tRNA-queuosine alpha-mannosyltransferase</fullName>
        <ecNumber evidence="4">2.4.1.110</ecNumber>
    </recommendedName>
</protein>
<gene>
    <name evidence="9" type="ORF">C5Y83_11940</name>
</gene>
<name>A0A2S8FPY5_9BACT</name>
<evidence type="ECO:0000313" key="10">
    <source>
        <dbReference type="Proteomes" id="UP000238322"/>
    </source>
</evidence>
<evidence type="ECO:0000256" key="6">
    <source>
        <dbReference type="ARBA" id="ARBA00048439"/>
    </source>
</evidence>
<evidence type="ECO:0000259" key="8">
    <source>
        <dbReference type="Pfam" id="PF12038"/>
    </source>
</evidence>
<dbReference type="PANTHER" id="PTHR13615:SF3">
    <property type="entry name" value="GLYCOSYLTRANSFERASE-LIKE DOMAIN-CONTAINING PROTEIN 1"/>
    <property type="match status" value="1"/>
</dbReference>
<comment type="similarity">
    <text evidence="1">Belongs to the glycosyltransferase group 1 family. Glycosyltransferase 4 subfamily.</text>
</comment>
<evidence type="ECO:0000256" key="3">
    <source>
        <dbReference type="ARBA" id="ARBA00022679"/>
    </source>
</evidence>
<dbReference type="PANTHER" id="PTHR13615">
    <property type="entry name" value="GLYCOSYLTRANSFERASE-LIKE 1"/>
    <property type="match status" value="1"/>
</dbReference>
<dbReference type="Pfam" id="PF12038">
    <property type="entry name" value="QTMAN_N"/>
    <property type="match status" value="1"/>
</dbReference>